<feature type="domain" description="Glycosyltransferase 2-like" evidence="2">
    <location>
        <begin position="5"/>
        <end position="113"/>
    </location>
</feature>
<dbReference type="Pfam" id="PF00535">
    <property type="entry name" value="Glycos_transf_2"/>
    <property type="match status" value="1"/>
</dbReference>
<dbReference type="InterPro" id="IPR029044">
    <property type="entry name" value="Nucleotide-diphossugar_trans"/>
</dbReference>
<keyword evidence="5" id="KW-1185">Reference proteome</keyword>
<dbReference type="EMBL" id="JACRUN010000001">
    <property type="protein sequence ID" value="MBC5833526.1"/>
    <property type="molecule type" value="Genomic_DNA"/>
</dbReference>
<protein>
    <submittedName>
        <fullName evidence="4">Glycosyltransferase family 2 protein</fullName>
    </submittedName>
</protein>
<dbReference type="InterPro" id="IPR001173">
    <property type="entry name" value="Glyco_trans_2-like"/>
</dbReference>
<evidence type="ECO:0000259" key="3">
    <source>
        <dbReference type="Pfam" id="PF02709"/>
    </source>
</evidence>
<dbReference type="PANTHER" id="PTHR43685">
    <property type="entry name" value="GLYCOSYLTRANSFERASE"/>
    <property type="match status" value="1"/>
</dbReference>
<evidence type="ECO:0000256" key="1">
    <source>
        <dbReference type="ARBA" id="ARBA00022679"/>
    </source>
</evidence>
<dbReference type="InterPro" id="IPR027791">
    <property type="entry name" value="Galactosyl_T_C"/>
</dbReference>
<organism evidence="4 5">
    <name type="scientific">Flavobacterium bernardetii</name>
    <dbReference type="NCBI Taxonomy" id="2813823"/>
    <lineage>
        <taxon>Bacteria</taxon>
        <taxon>Pseudomonadati</taxon>
        <taxon>Bacteroidota</taxon>
        <taxon>Flavobacteriia</taxon>
        <taxon>Flavobacteriales</taxon>
        <taxon>Flavobacteriaceae</taxon>
        <taxon>Flavobacterium</taxon>
    </lineage>
</organism>
<comment type="caution">
    <text evidence="4">The sequence shown here is derived from an EMBL/GenBank/DDBJ whole genome shotgun (WGS) entry which is preliminary data.</text>
</comment>
<keyword evidence="1" id="KW-0808">Transferase</keyword>
<gene>
    <name evidence="4" type="ORF">H8R27_01385</name>
</gene>
<dbReference type="PANTHER" id="PTHR43685:SF3">
    <property type="entry name" value="SLR2126 PROTEIN"/>
    <property type="match status" value="1"/>
</dbReference>
<dbReference type="RefSeq" id="WP_166124775.1">
    <property type="nucleotide sequence ID" value="NZ_JAANOQ010000001.1"/>
</dbReference>
<dbReference type="Pfam" id="PF02709">
    <property type="entry name" value="Glyco_transf_7C"/>
    <property type="match status" value="1"/>
</dbReference>
<evidence type="ECO:0000313" key="4">
    <source>
        <dbReference type="EMBL" id="MBC5833526.1"/>
    </source>
</evidence>
<feature type="domain" description="Galactosyltransferase C-terminal" evidence="3">
    <location>
        <begin position="178"/>
        <end position="236"/>
    </location>
</feature>
<dbReference type="Gene3D" id="3.90.550.10">
    <property type="entry name" value="Spore Coat Polysaccharide Biosynthesis Protein SpsA, Chain A"/>
    <property type="match status" value="1"/>
</dbReference>
<sequence length="276" mass="31797">MSTISVIITTYNSETWLEKVLWGYAVQSFTDFELIIADDGSTSKTKELLDSFSSEFKHSIVHVWQEDNGFQKTKILNKAIAKASSSYILFSDGDCIPRHDFIATHLKNKKKGYFLSGGYFKLNDVVSNSIDTNSIKNQSCFQIKWLLSNGLKLNFKLSKLTQNSLFAQFMNWITPTKKTFNGHNTSCFKDDLIAVNGFNEEMKYGGLDREIGERLFNNKIKSKQIRYSAICLHLNHDRSYATKDNWLNNNYIRKFNKQNNVTTIKNGLSKYLNHED</sequence>
<dbReference type="CDD" id="cd06420">
    <property type="entry name" value="GT2_Chondriotin_Pol_N"/>
    <property type="match status" value="1"/>
</dbReference>
<proteinExistence type="predicted"/>
<reference evidence="4 5" key="1">
    <citation type="submission" date="2020-08" db="EMBL/GenBank/DDBJ databases">
        <title>Description of novel Flavobacterium F-408 isolate.</title>
        <authorList>
            <person name="Saticioglu I.B."/>
            <person name="Duman M."/>
            <person name="Altun S."/>
        </authorList>
    </citation>
    <scope>NUCLEOTIDE SEQUENCE [LARGE SCALE GENOMIC DNA]</scope>
    <source>
        <strain evidence="4 5">F-408</strain>
    </source>
</reference>
<dbReference type="InterPro" id="IPR050834">
    <property type="entry name" value="Glycosyltransf_2"/>
</dbReference>
<name>A0ABR7IUR9_9FLAO</name>
<accession>A0ABR7IUR9</accession>
<dbReference type="Proteomes" id="UP000605990">
    <property type="component" value="Unassembled WGS sequence"/>
</dbReference>
<dbReference type="SUPFAM" id="SSF53448">
    <property type="entry name" value="Nucleotide-diphospho-sugar transferases"/>
    <property type="match status" value="1"/>
</dbReference>
<evidence type="ECO:0000259" key="2">
    <source>
        <dbReference type="Pfam" id="PF00535"/>
    </source>
</evidence>
<evidence type="ECO:0000313" key="5">
    <source>
        <dbReference type="Proteomes" id="UP000605990"/>
    </source>
</evidence>